<evidence type="ECO:0000313" key="6">
    <source>
        <dbReference type="Proteomes" id="UP000676246"/>
    </source>
</evidence>
<keyword evidence="2" id="KW-0238">DNA-binding</keyword>
<evidence type="ECO:0000256" key="2">
    <source>
        <dbReference type="ARBA" id="ARBA00023125"/>
    </source>
</evidence>
<dbReference type="AlphaFoldDB" id="A0A940YGN8"/>
<dbReference type="Proteomes" id="UP000676246">
    <property type="component" value="Unassembled WGS sequence"/>
</dbReference>
<keyword evidence="6" id="KW-1185">Reference proteome</keyword>
<dbReference type="GO" id="GO:0000976">
    <property type="term" value="F:transcription cis-regulatory region binding"/>
    <property type="evidence" value="ECO:0007669"/>
    <property type="project" value="TreeGrafter"/>
</dbReference>
<dbReference type="SUPFAM" id="SSF53822">
    <property type="entry name" value="Periplasmic binding protein-like I"/>
    <property type="match status" value="1"/>
</dbReference>
<keyword evidence="1" id="KW-0805">Transcription regulation</keyword>
<dbReference type="SMART" id="SM00354">
    <property type="entry name" value="HTH_LACI"/>
    <property type="match status" value="1"/>
</dbReference>
<feature type="domain" description="HTH lacI-type" evidence="4">
    <location>
        <begin position="1"/>
        <end position="53"/>
    </location>
</feature>
<evidence type="ECO:0000259" key="4">
    <source>
        <dbReference type="PROSITE" id="PS50932"/>
    </source>
</evidence>
<dbReference type="InterPro" id="IPR000843">
    <property type="entry name" value="HTH_LacI"/>
</dbReference>
<dbReference type="InterPro" id="IPR046335">
    <property type="entry name" value="LacI/GalR-like_sensor"/>
</dbReference>
<dbReference type="PANTHER" id="PTHR30146:SF120">
    <property type="entry name" value="ALANINE RACEMASE"/>
    <property type="match status" value="1"/>
</dbReference>
<name>A0A940YGN8_9BURK</name>
<protein>
    <submittedName>
        <fullName evidence="5">Substrate-binding domain-containing protein</fullName>
    </submittedName>
</protein>
<dbReference type="SUPFAM" id="SSF47413">
    <property type="entry name" value="lambda repressor-like DNA-binding domains"/>
    <property type="match status" value="1"/>
</dbReference>
<dbReference type="Pfam" id="PF00356">
    <property type="entry name" value="LacI"/>
    <property type="match status" value="1"/>
</dbReference>
<accession>A0A940YGN8</accession>
<dbReference type="PROSITE" id="PS00356">
    <property type="entry name" value="HTH_LACI_1"/>
    <property type="match status" value="1"/>
</dbReference>
<reference evidence="5 6" key="1">
    <citation type="submission" date="2021-04" db="EMBL/GenBank/DDBJ databases">
        <title>The genome sequence of Ideonella sp. 3Y2.</title>
        <authorList>
            <person name="Liu Y."/>
        </authorList>
    </citation>
    <scope>NUCLEOTIDE SEQUENCE [LARGE SCALE GENOMIC DNA]</scope>
    <source>
        <strain evidence="5 6">3Y2</strain>
    </source>
</reference>
<evidence type="ECO:0000313" key="5">
    <source>
        <dbReference type="EMBL" id="MBQ0932142.1"/>
    </source>
</evidence>
<dbReference type="InterPro" id="IPR028082">
    <property type="entry name" value="Peripla_BP_I"/>
</dbReference>
<dbReference type="Gene3D" id="3.40.50.2300">
    <property type="match status" value="2"/>
</dbReference>
<dbReference type="EMBL" id="JAGQDD010000014">
    <property type="protein sequence ID" value="MBQ0932142.1"/>
    <property type="molecule type" value="Genomic_DNA"/>
</dbReference>
<dbReference type="CDD" id="cd01392">
    <property type="entry name" value="HTH_LacI"/>
    <property type="match status" value="1"/>
</dbReference>
<keyword evidence="3" id="KW-0804">Transcription</keyword>
<dbReference type="GO" id="GO:0003700">
    <property type="term" value="F:DNA-binding transcription factor activity"/>
    <property type="evidence" value="ECO:0007669"/>
    <property type="project" value="TreeGrafter"/>
</dbReference>
<evidence type="ECO:0000256" key="3">
    <source>
        <dbReference type="ARBA" id="ARBA00023163"/>
    </source>
</evidence>
<sequence length="339" mass="36406">MADVARLAGVSVASVSRALRGEPGVREDLRHRIEGIARQLHYEVDEGARNLRIRHNRTISVVVPHSPAAGESLSDPFLLALIGSIADALTARSYDLLLSRIDTTQVGRLCRDVESRRAMGVIVVGQGHHHEQLNMVADRGVPLVVWGAHIEGRRYATVGSDNRLGGRLATAHLLDGGARRVAFIGDTSLPEVAHRHAGYVDAHHARGLLPPMELTRPAPFVQARVERELASLLAMEPGIDAIFASSDLTAMTVVHALHRAGLRVPEDLQVVGFDDIPMVAQMRPALSSVAQSVEQAGAALLRALEAVVDGAQAPSIVLPTTLQPRESTRLAPCESARQT</sequence>
<dbReference type="PANTHER" id="PTHR30146">
    <property type="entry name" value="LACI-RELATED TRANSCRIPTIONAL REPRESSOR"/>
    <property type="match status" value="1"/>
</dbReference>
<dbReference type="PROSITE" id="PS50932">
    <property type="entry name" value="HTH_LACI_2"/>
    <property type="match status" value="1"/>
</dbReference>
<comment type="caution">
    <text evidence="5">The sequence shown here is derived from an EMBL/GenBank/DDBJ whole genome shotgun (WGS) entry which is preliminary data.</text>
</comment>
<gene>
    <name evidence="5" type="ORF">KAK03_16805</name>
</gene>
<organism evidence="5 6">
    <name type="scientific">Ideonella alba</name>
    <dbReference type="NCBI Taxonomy" id="2824118"/>
    <lineage>
        <taxon>Bacteria</taxon>
        <taxon>Pseudomonadati</taxon>
        <taxon>Pseudomonadota</taxon>
        <taxon>Betaproteobacteria</taxon>
        <taxon>Burkholderiales</taxon>
        <taxon>Sphaerotilaceae</taxon>
        <taxon>Ideonella</taxon>
    </lineage>
</organism>
<dbReference type="Pfam" id="PF13377">
    <property type="entry name" value="Peripla_BP_3"/>
    <property type="match status" value="1"/>
</dbReference>
<dbReference type="Gene3D" id="1.10.260.40">
    <property type="entry name" value="lambda repressor-like DNA-binding domains"/>
    <property type="match status" value="1"/>
</dbReference>
<proteinExistence type="predicted"/>
<dbReference type="InterPro" id="IPR010982">
    <property type="entry name" value="Lambda_DNA-bd_dom_sf"/>
</dbReference>
<evidence type="ECO:0000256" key="1">
    <source>
        <dbReference type="ARBA" id="ARBA00023015"/>
    </source>
</evidence>